<dbReference type="SUPFAM" id="SSF57184">
    <property type="entry name" value="Growth factor receptor domain"/>
    <property type="match status" value="12"/>
</dbReference>
<evidence type="ECO:0000256" key="2">
    <source>
        <dbReference type="SAM" id="SignalP"/>
    </source>
</evidence>
<feature type="transmembrane region" description="Helical" evidence="1">
    <location>
        <begin position="2053"/>
        <end position="2070"/>
    </location>
</feature>
<evidence type="ECO:0000259" key="3">
    <source>
        <dbReference type="Pfam" id="PF07699"/>
    </source>
</evidence>
<accession>A0ABY7ELD4</accession>
<dbReference type="SMART" id="SM01411">
    <property type="entry name" value="Ephrin_rec_like"/>
    <property type="match status" value="31"/>
</dbReference>
<keyword evidence="2" id="KW-0732">Signal</keyword>
<dbReference type="Proteomes" id="UP001164746">
    <property type="component" value="Chromosome 7"/>
</dbReference>
<dbReference type="EMBL" id="CP111018">
    <property type="protein sequence ID" value="WAR09797.1"/>
    <property type="molecule type" value="Genomic_DNA"/>
</dbReference>
<organism evidence="4 5">
    <name type="scientific">Mya arenaria</name>
    <name type="common">Soft-shell clam</name>
    <dbReference type="NCBI Taxonomy" id="6604"/>
    <lineage>
        <taxon>Eukaryota</taxon>
        <taxon>Metazoa</taxon>
        <taxon>Spiralia</taxon>
        <taxon>Lophotrochozoa</taxon>
        <taxon>Mollusca</taxon>
        <taxon>Bivalvia</taxon>
        <taxon>Autobranchia</taxon>
        <taxon>Heteroconchia</taxon>
        <taxon>Euheterodonta</taxon>
        <taxon>Imparidentia</taxon>
        <taxon>Neoheterodontei</taxon>
        <taxon>Myida</taxon>
        <taxon>Myoidea</taxon>
        <taxon>Myidae</taxon>
        <taxon>Mya</taxon>
    </lineage>
</organism>
<protein>
    <recommendedName>
        <fullName evidence="3">Tyrosine-protein kinase ephrin type A/B receptor-like domain-containing protein</fullName>
    </recommendedName>
</protein>
<reference evidence="4" key="1">
    <citation type="submission" date="2022-11" db="EMBL/GenBank/DDBJ databases">
        <title>Centuries of genome instability and evolution in soft-shell clam transmissible cancer (bioRxiv).</title>
        <authorList>
            <person name="Hart S.F.M."/>
            <person name="Yonemitsu M.A."/>
            <person name="Giersch R.M."/>
            <person name="Beal B.F."/>
            <person name="Arriagada G."/>
            <person name="Davis B.W."/>
            <person name="Ostrander E.A."/>
            <person name="Goff S.P."/>
            <person name="Metzger M.J."/>
        </authorList>
    </citation>
    <scope>NUCLEOTIDE SEQUENCE</scope>
    <source>
        <strain evidence="4">MELC-2E11</strain>
        <tissue evidence="4">Siphon/mantle</tissue>
    </source>
</reference>
<dbReference type="PANTHER" id="PTHR46104">
    <property type="entry name" value="GENE 9195-RELATED-RELATED"/>
    <property type="match status" value="1"/>
</dbReference>
<dbReference type="Gene3D" id="2.10.50.10">
    <property type="entry name" value="Tumor Necrosis Factor Receptor, subunit A, domain 2"/>
    <property type="match status" value="5"/>
</dbReference>
<keyword evidence="5" id="KW-1185">Reference proteome</keyword>
<evidence type="ECO:0000313" key="5">
    <source>
        <dbReference type="Proteomes" id="UP001164746"/>
    </source>
</evidence>
<feature type="domain" description="Tyrosine-protein kinase ephrin type A/B receptor-like" evidence="3">
    <location>
        <begin position="1843"/>
        <end position="1881"/>
    </location>
</feature>
<sequence>MQAGLARSSFWMPKLGYRPVLFLVCWLYLTAVTVNENSCTGGSAAAIDCPAGKASANTGNDALTDCTDCSAGYYSTAGLSACIQCPAGTKCASTGTATPVNCNTGTYSAQGATTCTTCPAGSYCSSATSCITCTAGYECDPHLAHNVMKAMNAPAQGCPHQHLVQLVTLLLRDLLLVRSVMQTKFPAQLTAYVNLVLLDLHARTLRNHTTCCSGYLALQGDAVCTLCPKGNSATACTGGYYSLLGEAVCTQCPSGSKCPTTTASPIACAGAGATTCTQCPAGFTCSGGTATQCAAGQYSPAGGTTCEACTAGNYCPQGATSETACTTGYFSAASAASCTLCPAGFYCPDTMTKTACPSGTYSGQGETSCTNCPAGYTSKNGSIECKACPAGFACPDAADPSKNYECAMGSYSIETSMVCRECPAGSHCPTNVDGNPINCPTGFYTTGNQTECTRCEAGFICPNTDGTGITPCVSGSYSEAGATECTKCPAGYACPETNTSQTMQCFPGEYSIGEQTECTPCPAGFKCPTTTAAVEVACLPGTYSVGNQSTCTECLAGYECPNTNDNTSIACEMGYFSLGNQQQCTLCPEGEYCPTTIESGQPCDNDGEYSDAGSTNCTTCEQGWYCPNFKASFKQQCRAGYYSTAGSTSCIRCNAGYRCQMESDTPSPLADQCDQGGWCDGEKFYPCPAGTYNKFNTSASVAACVLCPAGYYCEGPGEIDYSAYLCPEGHFCLEGTTSRTSFPCPASSECLMCAPGYYCPGGTENDPMTDPLPCPIGTYNPSWNSSDLVNCHPCEQGWAYGDVANLTSANDCKTCPAGYICGYATTDFEMTTAADQYPCPAGTFTNRSDLYEAAQCTPCTGGYYCIGGEKEPTGICPRGYYCPEGTLIGTEYGCPNGTYNDLEGLSSVDECKNCTQGHYCEFAVSATTQCREGTYMPYGDPAKRQFECIDCPGGSFCLNGTIDPAPCGTGNYSPVGHYCDNATTSEDDMLTNKICPAGRYCVGGLHSEPDAVDCDTGKYCPAGTVEMLNCPVGTMRTTVGAGAVTDCEPCTAGYYCLEMSTTETGPCLAGYYCPTNFSSPFDNKEPPYIGSYGNDMVNLVALDSCTQCDTGYYCDAPGLTLPRDQCDAGYLCYSGAVTSTPVNNATQGGERCPRGGYCLKGAIEALPCPKGTYSNITGAVDTSECTICDPGYYCSSVAGGEPTGPCAAGFYCEQEASSPYQFSATPGHFTLEGARAQEECPIATYAPYHNSSSCTTCPAGFYCPDKAMNYTIICPLGTYCAEGSYQYLSCPPGTFLNETGKSDLSDCIDCPTGFYCMDRGLSDVTGPCKAGHICYLNALDDDPVYNNDSSGGLTIITYGDRCHPGFYCPEGTTYMIPCPEGTYRGSYSGKAESDCTTCDPGKYCAGVNNTAATGDCDPGYYCNNGSHIANPVDGIIGDICPIHHYCPTGSDLPKTCPTGMMANSTGNFECALCTPGFLCYPNTEPQICPQGQYCPGSTDLVLITQGTDCPIGTYGHKEGLFDLSNCTACDAGSYCATPGAEVATPAVDDNVDYGLCPKGYYCPEGTTSPNPCPAGTYGSSEQLQALSDCTDCDPGYSCPDQNMIAKGTICSAGYYSQEDAEIERAFPLLQQCSYEVSLSIPGYYCPEGSSSALPCNTGTYAQNEGSATCTQCPQGFYCTANTTDPVSCPMGYYCPAGSVSDTTNACPVGKFNNLTERYQASDCVNCPAGYFCDSQGLPTPTGECDPGWYCTVAAITAQPSVASQGGQCQAGTYCPAGSGAPITCDPGEYCANAGDICPAGNYCPEGSAAGTQCPPGTYLPTTGAQTESECIACTQGYYCDGYGHYCPIGSHEEIRCDSGTYQDETGQSTCKECPQGHFCDNTIAPVVLFNSSICPQGYFCPAGTNYSTQYRCPMGTFGNSTGLYQISECTPCPGGYYCDQEAQTTYTQLCNPGFYCRQGAETGTPMEDSDAYECPVGHFCPQGTSEPQKCPAAPSGLCYAGYYCQNGSSSPTEVDCTKGHYCGNGTATPTPCPKGTLLRQLNSNMNTLSFRRFAPLCFAIAICAFVYITLQGTFNLSQMWVSNIRFENIEGTIPEKHAIMFLRKLFDEAMFFYSHKNGSNNLIY</sequence>
<feature type="signal peptide" evidence="2">
    <location>
        <begin position="1"/>
        <end position="31"/>
    </location>
</feature>
<evidence type="ECO:0000313" key="4">
    <source>
        <dbReference type="EMBL" id="WAR09797.1"/>
    </source>
</evidence>
<dbReference type="InterPro" id="IPR009030">
    <property type="entry name" value="Growth_fac_rcpt_cys_sf"/>
</dbReference>
<feature type="chain" id="PRO_5045189957" description="Tyrosine-protein kinase ephrin type A/B receptor-like domain-containing protein" evidence="2">
    <location>
        <begin position="32"/>
        <end position="2124"/>
    </location>
</feature>
<proteinExistence type="predicted"/>
<evidence type="ECO:0000256" key="1">
    <source>
        <dbReference type="SAM" id="Phobius"/>
    </source>
</evidence>
<dbReference type="InterPro" id="IPR011641">
    <property type="entry name" value="Tyr-kin_ephrin_A/B_rcpt-like"/>
</dbReference>
<keyword evidence="1" id="KW-0812">Transmembrane</keyword>
<gene>
    <name evidence="4" type="ORF">MAR_034873</name>
</gene>
<dbReference type="Pfam" id="PF07699">
    <property type="entry name" value="Ephrin_rec_like"/>
    <property type="match status" value="1"/>
</dbReference>
<dbReference type="PANTHER" id="PTHR46104:SF1">
    <property type="entry name" value="GENE 9195-RELATED"/>
    <property type="match status" value="1"/>
</dbReference>
<name>A0ABY7ELD4_MYAAR</name>
<keyword evidence="1" id="KW-1133">Transmembrane helix</keyword>
<keyword evidence="1" id="KW-0472">Membrane</keyword>